<keyword evidence="3" id="KW-1185">Reference proteome</keyword>
<dbReference type="RefSeq" id="WP_218029166.1">
    <property type="nucleotide sequence ID" value="NZ_BJYT01000011.1"/>
</dbReference>
<reference evidence="2 3" key="1">
    <citation type="submission" date="2019-07" db="EMBL/GenBank/DDBJ databases">
        <title>Whole genome shotgun sequence of Segetibacter aerophilus NBRC 106135.</title>
        <authorList>
            <person name="Hosoyama A."/>
            <person name="Uohara A."/>
            <person name="Ohji S."/>
            <person name="Ichikawa N."/>
        </authorList>
    </citation>
    <scope>NUCLEOTIDE SEQUENCE [LARGE SCALE GENOMIC DNA]</scope>
    <source>
        <strain evidence="2 3">NBRC 106135</strain>
    </source>
</reference>
<protein>
    <submittedName>
        <fullName evidence="2">Glycosyl transferase</fullName>
    </submittedName>
</protein>
<dbReference type="InterPro" id="IPR001296">
    <property type="entry name" value="Glyco_trans_1"/>
</dbReference>
<keyword evidence="2" id="KW-0808">Transferase</keyword>
<dbReference type="Gene3D" id="3.40.50.2000">
    <property type="entry name" value="Glycogen Phosphorylase B"/>
    <property type="match status" value="2"/>
</dbReference>
<comment type="caution">
    <text evidence="2">The sequence shown here is derived from an EMBL/GenBank/DDBJ whole genome shotgun (WGS) entry which is preliminary data.</text>
</comment>
<dbReference type="AlphaFoldDB" id="A0A512BEQ1"/>
<gene>
    <name evidence="2" type="primary">bme6</name>
    <name evidence="2" type="ORF">SAE01_29460</name>
</gene>
<organism evidence="2 3">
    <name type="scientific">Segetibacter aerophilus</name>
    <dbReference type="NCBI Taxonomy" id="670293"/>
    <lineage>
        <taxon>Bacteria</taxon>
        <taxon>Pseudomonadati</taxon>
        <taxon>Bacteroidota</taxon>
        <taxon>Chitinophagia</taxon>
        <taxon>Chitinophagales</taxon>
        <taxon>Chitinophagaceae</taxon>
        <taxon>Segetibacter</taxon>
    </lineage>
</organism>
<dbReference type="Pfam" id="PF00534">
    <property type="entry name" value="Glycos_transf_1"/>
    <property type="match status" value="1"/>
</dbReference>
<dbReference type="PANTHER" id="PTHR45947">
    <property type="entry name" value="SULFOQUINOVOSYL TRANSFERASE SQD2"/>
    <property type="match status" value="1"/>
</dbReference>
<sequence length="391" mass="43904">MGHLKVLHVVAAMDPQMGGVCKAVQMMIAGLDKNCCLNQTVSLDTFDAPYLASYSFQIHALGSGKTAWQYNRGLLGWLQLNLCNYDVVIIHGLWLYTSYAVRKAARVLLSRNEKIPRVFVMPHGMLDPYFQKTSGRKLKAIRNWLFWKFIESKVIRNSDGLLFTCEMEKILARKTFTPYEPKKESVVGLGVDAQPDYKEAMTDAFQKKFGLKVPKNYLLYLGRVNEKKGIDLLVKAYLNLREAQFKLPALVIAGPGLETLYGQQIERLASRSSDIFVVGMLDGDAKWGAFYDCQAFVLPSHQENFGIAVVEALGCGKPVLISNQVNIWKEIEDGKAGIVMENSLTGTIELLKRWVSLTKGEKKVMSQNAKKVFDSTFNINKSTERLLEAIA</sequence>
<name>A0A512BEQ1_9BACT</name>
<dbReference type="GO" id="GO:0016757">
    <property type="term" value="F:glycosyltransferase activity"/>
    <property type="evidence" value="ECO:0007669"/>
    <property type="project" value="InterPro"/>
</dbReference>
<evidence type="ECO:0000313" key="3">
    <source>
        <dbReference type="Proteomes" id="UP000321513"/>
    </source>
</evidence>
<evidence type="ECO:0000259" key="1">
    <source>
        <dbReference type="Pfam" id="PF00534"/>
    </source>
</evidence>
<dbReference type="EMBL" id="BJYT01000011">
    <property type="protein sequence ID" value="GEO10450.1"/>
    <property type="molecule type" value="Genomic_DNA"/>
</dbReference>
<evidence type="ECO:0000313" key="2">
    <source>
        <dbReference type="EMBL" id="GEO10450.1"/>
    </source>
</evidence>
<dbReference type="PANTHER" id="PTHR45947:SF3">
    <property type="entry name" value="SULFOQUINOVOSYL TRANSFERASE SQD2"/>
    <property type="match status" value="1"/>
</dbReference>
<proteinExistence type="predicted"/>
<dbReference type="Proteomes" id="UP000321513">
    <property type="component" value="Unassembled WGS sequence"/>
</dbReference>
<accession>A0A512BEQ1</accession>
<feature type="domain" description="Glycosyl transferase family 1" evidence="1">
    <location>
        <begin position="203"/>
        <end position="371"/>
    </location>
</feature>
<dbReference type="SUPFAM" id="SSF53756">
    <property type="entry name" value="UDP-Glycosyltransferase/glycogen phosphorylase"/>
    <property type="match status" value="1"/>
</dbReference>
<dbReference type="InterPro" id="IPR050194">
    <property type="entry name" value="Glycosyltransferase_grp1"/>
</dbReference>